<keyword evidence="3" id="KW-1185">Reference proteome</keyword>
<feature type="compositionally biased region" description="Pro residues" evidence="1">
    <location>
        <begin position="141"/>
        <end position="156"/>
    </location>
</feature>
<dbReference type="EMBL" id="BAAASG010000032">
    <property type="protein sequence ID" value="GAA2523071.1"/>
    <property type="molecule type" value="Genomic_DNA"/>
</dbReference>
<evidence type="ECO:0000256" key="1">
    <source>
        <dbReference type="SAM" id="MobiDB-lite"/>
    </source>
</evidence>
<proteinExistence type="predicted"/>
<feature type="region of interest" description="Disordered" evidence="1">
    <location>
        <begin position="123"/>
        <end position="161"/>
    </location>
</feature>
<evidence type="ECO:0000313" key="3">
    <source>
        <dbReference type="Proteomes" id="UP001501777"/>
    </source>
</evidence>
<evidence type="ECO:0000313" key="2">
    <source>
        <dbReference type="EMBL" id="GAA2523071.1"/>
    </source>
</evidence>
<feature type="compositionally biased region" description="Basic and acidic residues" evidence="1">
    <location>
        <begin position="123"/>
        <end position="138"/>
    </location>
</feature>
<sequence>MSPDQPIIPEDTDPMARRCPVCETVFAVASSTSRQVFCSPTCREANRQKVPAQMTCPVCAGEFTAYGRAKRRIYCSPECRHKAFNSSEYHEQRTCPTCENVFDAPTTVRRVYCSPACRKDAERQREHERNEARARRLGEAPLPPPQTRPEFPPPPKAVTRPGRQLVAERDPLEPTATRNCPHCQQPVTIVALLATPEAARPPMPTGPDVIPMRRLP</sequence>
<comment type="caution">
    <text evidence="2">The sequence shown here is derived from an EMBL/GenBank/DDBJ whole genome shotgun (WGS) entry which is preliminary data.</text>
</comment>
<name>A0ABP6ATC4_STRLO</name>
<protein>
    <submittedName>
        <fullName evidence="2">Uncharacterized protein</fullName>
    </submittedName>
</protein>
<accession>A0ABP6ATC4</accession>
<organism evidence="2 3">
    <name type="scientific">Streptomyces longisporus</name>
    <dbReference type="NCBI Taxonomy" id="1948"/>
    <lineage>
        <taxon>Bacteria</taxon>
        <taxon>Bacillati</taxon>
        <taxon>Actinomycetota</taxon>
        <taxon>Actinomycetes</taxon>
        <taxon>Kitasatosporales</taxon>
        <taxon>Streptomycetaceae</taxon>
        <taxon>Streptomyces</taxon>
    </lineage>
</organism>
<gene>
    <name evidence="2" type="ORF">GCM10010276_87690</name>
</gene>
<dbReference type="RefSeq" id="WP_344406888.1">
    <property type="nucleotide sequence ID" value="NZ_BAAASG010000032.1"/>
</dbReference>
<dbReference type="Proteomes" id="UP001501777">
    <property type="component" value="Unassembled WGS sequence"/>
</dbReference>
<reference evidence="3" key="1">
    <citation type="journal article" date="2019" name="Int. J. Syst. Evol. Microbiol.">
        <title>The Global Catalogue of Microorganisms (GCM) 10K type strain sequencing project: providing services to taxonomists for standard genome sequencing and annotation.</title>
        <authorList>
            <consortium name="The Broad Institute Genomics Platform"/>
            <consortium name="The Broad Institute Genome Sequencing Center for Infectious Disease"/>
            <person name="Wu L."/>
            <person name="Ma J."/>
        </authorList>
    </citation>
    <scope>NUCLEOTIDE SEQUENCE [LARGE SCALE GENOMIC DNA]</scope>
    <source>
        <strain evidence="3">JCM 4395</strain>
    </source>
</reference>